<protein>
    <recommendedName>
        <fullName evidence="4">DDE Tnp4 domain-containing protein</fullName>
    </recommendedName>
</protein>
<dbReference type="EMBL" id="KN818456">
    <property type="protein sequence ID" value="KIL55984.1"/>
    <property type="molecule type" value="Genomic_DNA"/>
</dbReference>
<keyword evidence="6" id="KW-1185">Reference proteome</keyword>
<dbReference type="OrthoDB" id="1681765at2759"/>
<evidence type="ECO:0000256" key="2">
    <source>
        <dbReference type="ARBA" id="ARBA00022723"/>
    </source>
</evidence>
<evidence type="ECO:0000256" key="3">
    <source>
        <dbReference type="SAM" id="MobiDB-lite"/>
    </source>
</evidence>
<dbReference type="HOGENOM" id="CLU_040082_4_0_1"/>
<dbReference type="GO" id="GO:0046872">
    <property type="term" value="F:metal ion binding"/>
    <property type="evidence" value="ECO:0007669"/>
    <property type="project" value="UniProtKB-KW"/>
</dbReference>
<feature type="non-terminal residue" evidence="5">
    <location>
        <position position="1"/>
    </location>
</feature>
<comment type="cofactor">
    <cofactor evidence="1">
        <name>a divalent metal cation</name>
        <dbReference type="ChEBI" id="CHEBI:60240"/>
    </cofactor>
</comment>
<proteinExistence type="predicted"/>
<keyword evidence="2" id="KW-0479">Metal-binding</keyword>
<evidence type="ECO:0000313" key="6">
    <source>
        <dbReference type="Proteomes" id="UP000054549"/>
    </source>
</evidence>
<name>A0A0C2SPR4_AMAMK</name>
<gene>
    <name evidence="5" type="ORF">M378DRAFT_39058</name>
</gene>
<reference evidence="5 6" key="1">
    <citation type="submission" date="2014-04" db="EMBL/GenBank/DDBJ databases">
        <title>Evolutionary Origins and Diversification of the Mycorrhizal Mutualists.</title>
        <authorList>
            <consortium name="DOE Joint Genome Institute"/>
            <consortium name="Mycorrhizal Genomics Consortium"/>
            <person name="Kohler A."/>
            <person name="Kuo A."/>
            <person name="Nagy L.G."/>
            <person name="Floudas D."/>
            <person name="Copeland A."/>
            <person name="Barry K.W."/>
            <person name="Cichocki N."/>
            <person name="Veneault-Fourrey C."/>
            <person name="LaButti K."/>
            <person name="Lindquist E.A."/>
            <person name="Lipzen A."/>
            <person name="Lundell T."/>
            <person name="Morin E."/>
            <person name="Murat C."/>
            <person name="Riley R."/>
            <person name="Ohm R."/>
            <person name="Sun H."/>
            <person name="Tunlid A."/>
            <person name="Henrissat B."/>
            <person name="Grigoriev I.V."/>
            <person name="Hibbett D.S."/>
            <person name="Martin F."/>
        </authorList>
    </citation>
    <scope>NUCLEOTIDE SEQUENCE [LARGE SCALE GENOMIC DNA]</scope>
    <source>
        <strain evidence="5 6">Koide BX008</strain>
    </source>
</reference>
<feature type="non-terminal residue" evidence="5">
    <location>
        <position position="103"/>
    </location>
</feature>
<accession>A0A0C2SPR4</accession>
<feature type="compositionally biased region" description="Basic and acidic residues" evidence="3">
    <location>
        <begin position="83"/>
        <end position="94"/>
    </location>
</feature>
<dbReference type="InParanoid" id="A0A0C2SPR4"/>
<feature type="domain" description="DDE Tnp4" evidence="4">
    <location>
        <begin position="1"/>
        <end position="45"/>
    </location>
</feature>
<evidence type="ECO:0000313" key="5">
    <source>
        <dbReference type="EMBL" id="KIL55984.1"/>
    </source>
</evidence>
<organism evidence="5 6">
    <name type="scientific">Amanita muscaria (strain Koide BX008)</name>
    <dbReference type="NCBI Taxonomy" id="946122"/>
    <lineage>
        <taxon>Eukaryota</taxon>
        <taxon>Fungi</taxon>
        <taxon>Dikarya</taxon>
        <taxon>Basidiomycota</taxon>
        <taxon>Agaricomycotina</taxon>
        <taxon>Agaricomycetes</taxon>
        <taxon>Agaricomycetidae</taxon>
        <taxon>Agaricales</taxon>
        <taxon>Pluteineae</taxon>
        <taxon>Amanitaceae</taxon>
        <taxon>Amanita</taxon>
    </lineage>
</organism>
<evidence type="ECO:0000256" key="1">
    <source>
        <dbReference type="ARBA" id="ARBA00001968"/>
    </source>
</evidence>
<dbReference type="Pfam" id="PF13359">
    <property type="entry name" value="DDE_Tnp_4"/>
    <property type="match status" value="1"/>
</dbReference>
<dbReference type="AlphaFoldDB" id="A0A0C2SPR4"/>
<sequence length="103" mass="11924">HASARNVVERIIGILKQRFQILYQPPKYSMDIQVLIPSALCALHNAIRRYDPDEITLFDDNTEVLQPGHHDQGSLAEGQPNQDVRERANARRDQIAQQMWDDY</sequence>
<dbReference type="Proteomes" id="UP000054549">
    <property type="component" value="Unassembled WGS sequence"/>
</dbReference>
<dbReference type="STRING" id="946122.A0A0C2SPR4"/>
<feature type="region of interest" description="Disordered" evidence="3">
    <location>
        <begin position="66"/>
        <end position="103"/>
    </location>
</feature>
<dbReference type="InterPro" id="IPR027806">
    <property type="entry name" value="HARBI1_dom"/>
</dbReference>
<evidence type="ECO:0000259" key="4">
    <source>
        <dbReference type="Pfam" id="PF13359"/>
    </source>
</evidence>